<dbReference type="GeneID" id="54453369"/>
<evidence type="ECO:0000256" key="1">
    <source>
        <dbReference type="SAM" id="MobiDB-lite"/>
    </source>
</evidence>
<dbReference type="AlphaFoldDB" id="A0A6A6Y9L6"/>
<feature type="compositionally biased region" description="Low complexity" evidence="1">
    <location>
        <begin position="94"/>
        <end position="106"/>
    </location>
</feature>
<keyword evidence="3" id="KW-1185">Reference proteome</keyword>
<dbReference type="EMBL" id="MU003710">
    <property type="protein sequence ID" value="KAF2805258.1"/>
    <property type="molecule type" value="Genomic_DNA"/>
</dbReference>
<reference evidence="4" key="2">
    <citation type="submission" date="2020-04" db="EMBL/GenBank/DDBJ databases">
        <authorList>
            <consortium name="NCBI Genome Project"/>
        </authorList>
    </citation>
    <scope>NUCLEOTIDE SEQUENCE</scope>
    <source>
        <strain evidence="4">CBS 304.34</strain>
    </source>
</reference>
<name>A0A6A6Y9L6_9PEZI</name>
<proteinExistence type="predicted"/>
<feature type="compositionally biased region" description="Low complexity" evidence="1">
    <location>
        <begin position="120"/>
        <end position="136"/>
    </location>
</feature>
<organism evidence="2">
    <name type="scientific">Mytilinidion resinicola</name>
    <dbReference type="NCBI Taxonomy" id="574789"/>
    <lineage>
        <taxon>Eukaryota</taxon>
        <taxon>Fungi</taxon>
        <taxon>Dikarya</taxon>
        <taxon>Ascomycota</taxon>
        <taxon>Pezizomycotina</taxon>
        <taxon>Dothideomycetes</taxon>
        <taxon>Pleosporomycetidae</taxon>
        <taxon>Mytilinidiales</taxon>
        <taxon>Mytilinidiaceae</taxon>
        <taxon>Mytilinidion</taxon>
    </lineage>
</organism>
<sequence>MPQQRLRKLIRTLAHSATSASSEQSTCRAAPSADGSASTSLVKESGDVDLTQHKEHKFVEGKKSTEPGTQHLNLNSSFLFRERSPGSWQRVELSSPSHSRAPSASSEKAIPSSPLLQNLSLASDVSEPSSSPSTGSNGYTDLVVRPVVRDEGV</sequence>
<reference evidence="2 4" key="1">
    <citation type="journal article" date="2020" name="Stud. Mycol.">
        <title>101 Dothideomycetes genomes: a test case for predicting lifestyles and emergence of pathogens.</title>
        <authorList>
            <person name="Haridas S."/>
            <person name="Albert R."/>
            <person name="Binder M."/>
            <person name="Bloem J."/>
            <person name="Labutti K."/>
            <person name="Salamov A."/>
            <person name="Andreopoulos B."/>
            <person name="Baker S."/>
            <person name="Barry K."/>
            <person name="Bills G."/>
            <person name="Bluhm B."/>
            <person name="Cannon C."/>
            <person name="Castanera R."/>
            <person name="Culley D."/>
            <person name="Daum C."/>
            <person name="Ezra D."/>
            <person name="Gonzalez J."/>
            <person name="Henrissat B."/>
            <person name="Kuo A."/>
            <person name="Liang C."/>
            <person name="Lipzen A."/>
            <person name="Lutzoni F."/>
            <person name="Magnuson J."/>
            <person name="Mondo S."/>
            <person name="Nolan M."/>
            <person name="Ohm R."/>
            <person name="Pangilinan J."/>
            <person name="Park H.-J."/>
            <person name="Ramirez L."/>
            <person name="Alfaro M."/>
            <person name="Sun H."/>
            <person name="Tritt A."/>
            <person name="Yoshinaga Y."/>
            <person name="Zwiers L.-H."/>
            <person name="Turgeon B."/>
            <person name="Goodwin S."/>
            <person name="Spatafora J."/>
            <person name="Crous P."/>
            <person name="Grigoriev I."/>
        </authorList>
    </citation>
    <scope>NUCLEOTIDE SEQUENCE</scope>
    <source>
        <strain evidence="2 4">CBS 304.34</strain>
    </source>
</reference>
<feature type="region of interest" description="Disordered" evidence="1">
    <location>
        <begin position="14"/>
        <end position="53"/>
    </location>
</feature>
<dbReference type="RefSeq" id="XP_033572222.1">
    <property type="nucleotide sequence ID" value="XM_033712476.1"/>
</dbReference>
<reference evidence="4" key="3">
    <citation type="submission" date="2025-04" db="UniProtKB">
        <authorList>
            <consortium name="RefSeq"/>
        </authorList>
    </citation>
    <scope>IDENTIFICATION</scope>
    <source>
        <strain evidence="4">CBS 304.34</strain>
    </source>
</reference>
<feature type="compositionally biased region" description="Polar residues" evidence="1">
    <location>
        <begin position="15"/>
        <end position="27"/>
    </location>
</feature>
<gene>
    <name evidence="2 4" type="ORF">BDZ99DRAFT_116344</name>
</gene>
<feature type="compositionally biased region" description="Basic and acidic residues" evidence="1">
    <location>
        <begin position="44"/>
        <end position="53"/>
    </location>
</feature>
<evidence type="ECO:0000313" key="4">
    <source>
        <dbReference type="RefSeq" id="XP_033572222.1"/>
    </source>
</evidence>
<evidence type="ECO:0000313" key="2">
    <source>
        <dbReference type="EMBL" id="KAF2805258.1"/>
    </source>
</evidence>
<accession>A0A6A6Y9L6</accession>
<evidence type="ECO:0000313" key="3">
    <source>
        <dbReference type="Proteomes" id="UP000504636"/>
    </source>
</evidence>
<dbReference type="Proteomes" id="UP000504636">
    <property type="component" value="Unplaced"/>
</dbReference>
<feature type="region of interest" description="Disordered" evidence="1">
    <location>
        <begin position="85"/>
        <end position="153"/>
    </location>
</feature>
<protein>
    <submittedName>
        <fullName evidence="2 4">Uncharacterized protein</fullName>
    </submittedName>
</protein>